<reference evidence="2" key="1">
    <citation type="journal article" date="2019" name="Nat. Commun.">
        <title>The genome of broomcorn millet.</title>
        <authorList>
            <person name="Zou C."/>
            <person name="Miki D."/>
            <person name="Li D."/>
            <person name="Tang Q."/>
            <person name="Xiao L."/>
            <person name="Rajput S."/>
            <person name="Deng P."/>
            <person name="Jia W."/>
            <person name="Huang R."/>
            <person name="Zhang M."/>
            <person name="Sun Y."/>
            <person name="Hu J."/>
            <person name="Fu X."/>
            <person name="Schnable P.S."/>
            <person name="Li F."/>
            <person name="Zhang H."/>
            <person name="Feng B."/>
            <person name="Zhu X."/>
            <person name="Liu R."/>
            <person name="Schnable J.C."/>
            <person name="Zhu J.-K."/>
            <person name="Zhang H."/>
        </authorList>
    </citation>
    <scope>NUCLEOTIDE SEQUENCE [LARGE SCALE GENOMIC DNA]</scope>
</reference>
<protein>
    <submittedName>
        <fullName evidence="1">Uncharacterized protein</fullName>
    </submittedName>
</protein>
<organism evidence="1 2">
    <name type="scientific">Panicum miliaceum</name>
    <name type="common">Proso millet</name>
    <name type="synonym">Broomcorn millet</name>
    <dbReference type="NCBI Taxonomy" id="4540"/>
    <lineage>
        <taxon>Eukaryota</taxon>
        <taxon>Viridiplantae</taxon>
        <taxon>Streptophyta</taxon>
        <taxon>Embryophyta</taxon>
        <taxon>Tracheophyta</taxon>
        <taxon>Spermatophyta</taxon>
        <taxon>Magnoliopsida</taxon>
        <taxon>Liliopsida</taxon>
        <taxon>Poales</taxon>
        <taxon>Poaceae</taxon>
        <taxon>PACMAD clade</taxon>
        <taxon>Panicoideae</taxon>
        <taxon>Panicodae</taxon>
        <taxon>Paniceae</taxon>
        <taxon>Panicinae</taxon>
        <taxon>Panicum</taxon>
        <taxon>Panicum sect. Panicum</taxon>
    </lineage>
</organism>
<evidence type="ECO:0000313" key="2">
    <source>
        <dbReference type="Proteomes" id="UP000275267"/>
    </source>
</evidence>
<accession>A0A3L6RKD5</accession>
<dbReference type="Proteomes" id="UP000275267">
    <property type="component" value="Unassembled WGS sequence"/>
</dbReference>
<sequence>MTARSANHSAAAKLRKHLVDLRVLELEVSQVNLLFVPPPVILRRVCHAQCRHDIKQGCCASDIEGCKGSHAVGRSKGDNCVDARINITSPVKADLMPSASKWSLVSKAFQKKGVLSEEEPLQALELDIVDFGSGVETLFRRMIRSRVSLFLF</sequence>
<proteinExistence type="predicted"/>
<dbReference type="OrthoDB" id="689036at2759"/>
<dbReference type="PANTHER" id="PTHR33070">
    <property type="entry name" value="OS06G0725500 PROTEIN"/>
    <property type="match status" value="1"/>
</dbReference>
<evidence type="ECO:0000313" key="1">
    <source>
        <dbReference type="EMBL" id="RLN04897.1"/>
    </source>
</evidence>
<comment type="caution">
    <text evidence="1">The sequence shown here is derived from an EMBL/GenBank/DDBJ whole genome shotgun (WGS) entry which is preliminary data.</text>
</comment>
<name>A0A3L6RKD5_PANMI</name>
<dbReference type="EMBL" id="PQIB02000008">
    <property type="protein sequence ID" value="RLN04897.1"/>
    <property type="molecule type" value="Genomic_DNA"/>
</dbReference>
<dbReference type="AlphaFoldDB" id="A0A3L6RKD5"/>
<keyword evidence="2" id="KW-1185">Reference proteome</keyword>
<gene>
    <name evidence="1" type="ORF">C2845_PM13G24420</name>
</gene>
<dbReference type="PANTHER" id="PTHR33070:SF120">
    <property type="entry name" value="EXPRESSED PROTEIN"/>
    <property type="match status" value="1"/>
</dbReference>